<dbReference type="EMBL" id="CAAALY010105406">
    <property type="protein sequence ID" value="VEL29695.1"/>
    <property type="molecule type" value="Genomic_DNA"/>
</dbReference>
<evidence type="ECO:0000313" key="1">
    <source>
        <dbReference type="EMBL" id="VEL29695.1"/>
    </source>
</evidence>
<reference evidence="2" key="1">
    <citation type="submission" date="2018-11" db="EMBL/GenBank/DDBJ databases">
        <authorList>
            <consortium name="Pathogen Informatics"/>
        </authorList>
    </citation>
    <scope>NUCLEOTIDE SEQUENCE</scope>
</reference>
<comment type="caution">
    <text evidence="2">The sequence shown here is derived from an EMBL/GenBank/DDBJ whole genome shotgun (WGS) entry which is preliminary data.</text>
</comment>
<keyword evidence="3" id="KW-1185">Reference proteome</keyword>
<proteinExistence type="predicted"/>
<evidence type="ECO:0000313" key="2">
    <source>
        <dbReference type="EMBL" id="VEL43341.1"/>
    </source>
</evidence>
<dbReference type="Proteomes" id="UP000784294">
    <property type="component" value="Unassembled WGS sequence"/>
</dbReference>
<accession>A0A448XRS5</accession>
<name>A0A448XRS5_9PLAT</name>
<dbReference type="EMBL" id="CAAALY010280596">
    <property type="protein sequence ID" value="VEL43341.1"/>
    <property type="molecule type" value="Genomic_DNA"/>
</dbReference>
<gene>
    <name evidence="1" type="ORF">PXEA_LOCUS23135</name>
    <name evidence="2" type="ORF">PXEA_LOCUS36781</name>
</gene>
<dbReference type="AlphaFoldDB" id="A0A448XRS5"/>
<sequence>MASNFFHPYFVRYYFLRQVDTHSEMKISRQESLDRQHDLLDRLARLLRDNSRHLGHQLTDIFEKLLLDLSSTHAALVKKDSESTAKLAEQSECANQGLFKMLETQVSLFFIVKLPSLLSQIAKKFILLIEP</sequence>
<evidence type="ECO:0000313" key="3">
    <source>
        <dbReference type="Proteomes" id="UP000784294"/>
    </source>
</evidence>
<protein>
    <submittedName>
        <fullName evidence="2">Uncharacterized protein</fullName>
    </submittedName>
</protein>
<organism evidence="2 3">
    <name type="scientific">Protopolystoma xenopodis</name>
    <dbReference type="NCBI Taxonomy" id="117903"/>
    <lineage>
        <taxon>Eukaryota</taxon>
        <taxon>Metazoa</taxon>
        <taxon>Spiralia</taxon>
        <taxon>Lophotrochozoa</taxon>
        <taxon>Platyhelminthes</taxon>
        <taxon>Monogenea</taxon>
        <taxon>Polyopisthocotylea</taxon>
        <taxon>Polystomatidea</taxon>
        <taxon>Polystomatidae</taxon>
        <taxon>Protopolystoma</taxon>
    </lineage>
</organism>